<dbReference type="GO" id="GO:0020037">
    <property type="term" value="F:heme binding"/>
    <property type="evidence" value="ECO:0007669"/>
    <property type="project" value="TreeGrafter"/>
</dbReference>
<evidence type="ECO:0000259" key="3">
    <source>
        <dbReference type="Pfam" id="PF00174"/>
    </source>
</evidence>
<reference evidence="4" key="1">
    <citation type="submission" date="2024-05" db="EMBL/GenBank/DDBJ databases">
        <title>Herbiconiux sp. A18JL235.</title>
        <authorList>
            <person name="Zhang G."/>
        </authorList>
    </citation>
    <scope>NUCLEOTIDE SEQUENCE</scope>
    <source>
        <strain evidence="4">A18JL235</strain>
    </source>
</reference>
<dbReference type="SUPFAM" id="SSF81296">
    <property type="entry name" value="E set domains"/>
    <property type="match status" value="1"/>
</dbReference>
<feature type="transmembrane region" description="Helical" evidence="2">
    <location>
        <begin position="92"/>
        <end position="110"/>
    </location>
</feature>
<accession>A0AB39BHB2</accession>
<dbReference type="GO" id="GO:0008482">
    <property type="term" value="F:sulfite oxidase activity"/>
    <property type="evidence" value="ECO:0007669"/>
    <property type="project" value="TreeGrafter"/>
</dbReference>
<dbReference type="GO" id="GO:0006790">
    <property type="term" value="P:sulfur compound metabolic process"/>
    <property type="evidence" value="ECO:0007669"/>
    <property type="project" value="TreeGrafter"/>
</dbReference>
<feature type="region of interest" description="Disordered" evidence="1">
    <location>
        <begin position="525"/>
        <end position="552"/>
    </location>
</feature>
<dbReference type="InterPro" id="IPR014756">
    <property type="entry name" value="Ig_E-set"/>
</dbReference>
<dbReference type="Gene3D" id="3.90.420.10">
    <property type="entry name" value="Oxidoreductase, molybdopterin-binding domain"/>
    <property type="match status" value="1"/>
</dbReference>
<evidence type="ECO:0000256" key="2">
    <source>
        <dbReference type="SAM" id="Phobius"/>
    </source>
</evidence>
<name>A0AB39BHB2_9MICO</name>
<dbReference type="EMBL" id="CP162511">
    <property type="protein sequence ID" value="XDI05744.1"/>
    <property type="molecule type" value="Genomic_DNA"/>
</dbReference>
<evidence type="ECO:0000256" key="1">
    <source>
        <dbReference type="SAM" id="MobiDB-lite"/>
    </source>
</evidence>
<dbReference type="RefSeq" id="WP_368498132.1">
    <property type="nucleotide sequence ID" value="NZ_CP162511.1"/>
</dbReference>
<dbReference type="AlphaFoldDB" id="A0AB39BHB2"/>
<dbReference type="PANTHER" id="PTHR19372:SF7">
    <property type="entry name" value="SULFITE OXIDASE, MITOCHONDRIAL"/>
    <property type="match status" value="1"/>
</dbReference>
<feature type="transmembrane region" description="Helical" evidence="2">
    <location>
        <begin position="202"/>
        <end position="220"/>
    </location>
</feature>
<dbReference type="InterPro" id="IPR036374">
    <property type="entry name" value="OxRdtase_Mopterin-bd_sf"/>
</dbReference>
<keyword evidence="2" id="KW-0472">Membrane</keyword>
<dbReference type="Pfam" id="PF00174">
    <property type="entry name" value="Oxidored_molyb"/>
    <property type="match status" value="1"/>
</dbReference>
<dbReference type="Gene3D" id="2.60.40.650">
    <property type="match status" value="1"/>
</dbReference>
<evidence type="ECO:0000313" key="4">
    <source>
        <dbReference type="EMBL" id="XDI05744.1"/>
    </source>
</evidence>
<feature type="compositionally biased region" description="Low complexity" evidence="1">
    <location>
        <begin position="149"/>
        <end position="159"/>
    </location>
</feature>
<sequence length="552" mass="57132">MSWRLWAAVAGVVSAAVVLATAEVVAVFVGAESSPLFAVGSLAIDLAPPWVKNLVITLFGTGDKIALLVLLGIVVLALAAVAGLLERRRPPLGIVLLVVVSGIAVLAVTTRAGATALSGIPTVLGMIAGALVLRLLISRLRTWERAVPTSASPAPAVPGRAGGEGDEGSGVAGVYGQSPHPLHPQRPRATPSTPTPLDRRRFLTATAIAAVASVFAGVIARSMNATATAVSAVRDAITLPAAATPAASVPAGAELDVDGITPYVTGNDSFYRIDTALQVPQVNADTWVLKITGMVEQEVEISFAELLALPLEEHLVTLACVSNEVGGDLIGNALWLGYPIRELLARAKPLEGADMVLSTSVDGFTAGSPLDALTDPDRVAMLAVGMNGEPLPVEHGFPVRMVVAGLYGYVSATKWVVQLEVTRFADAQGYWTPRGWSALGPIKTESRIDVPSAGASVAAGTVPVAGVAWAQHTGVAKVEVRIDDGDWQQAQLAETTGPDTWVQWLYPWDADPGSHTISVRATDASGYTQTSDEAPPAPDGATGWDAHSVTVS</sequence>
<dbReference type="SUPFAM" id="SSF56524">
    <property type="entry name" value="Oxidoreductase molybdopterin-binding domain"/>
    <property type="match status" value="1"/>
</dbReference>
<feature type="region of interest" description="Disordered" evidence="1">
    <location>
        <begin position="149"/>
        <end position="197"/>
    </location>
</feature>
<dbReference type="Pfam" id="PF17957">
    <property type="entry name" value="Big_7"/>
    <property type="match status" value="1"/>
</dbReference>
<keyword evidence="2" id="KW-0812">Transmembrane</keyword>
<feature type="transmembrane region" description="Helical" evidence="2">
    <location>
        <begin position="65"/>
        <end position="85"/>
    </location>
</feature>
<organism evidence="4">
    <name type="scientific">Herbiconiux sp. A18JL235</name>
    <dbReference type="NCBI Taxonomy" id="3152363"/>
    <lineage>
        <taxon>Bacteria</taxon>
        <taxon>Bacillati</taxon>
        <taxon>Actinomycetota</taxon>
        <taxon>Actinomycetes</taxon>
        <taxon>Micrococcales</taxon>
        <taxon>Microbacteriaceae</taxon>
        <taxon>Herbiconiux</taxon>
    </lineage>
</organism>
<feature type="domain" description="Oxidoreductase molybdopterin-binding" evidence="3">
    <location>
        <begin position="277"/>
        <end position="431"/>
    </location>
</feature>
<protein>
    <submittedName>
        <fullName evidence="4">Molybdopterin-dependent oxidoreductase</fullName>
    </submittedName>
</protein>
<keyword evidence="2" id="KW-1133">Transmembrane helix</keyword>
<dbReference type="PANTHER" id="PTHR19372">
    <property type="entry name" value="SULFITE REDUCTASE"/>
    <property type="match status" value="1"/>
</dbReference>
<gene>
    <name evidence="4" type="ORF">ABFY20_01240</name>
</gene>
<dbReference type="GO" id="GO:0043546">
    <property type="term" value="F:molybdopterin cofactor binding"/>
    <property type="evidence" value="ECO:0007669"/>
    <property type="project" value="TreeGrafter"/>
</dbReference>
<dbReference type="InterPro" id="IPR000572">
    <property type="entry name" value="OxRdtase_Mopterin-bd_dom"/>
</dbReference>
<proteinExistence type="predicted"/>
<feature type="transmembrane region" description="Helical" evidence="2">
    <location>
        <begin position="116"/>
        <end position="137"/>
    </location>
</feature>